<comment type="caution">
    <text evidence="4">The sequence shown here is derived from an EMBL/GenBank/DDBJ whole genome shotgun (WGS) entry which is preliminary data.</text>
</comment>
<evidence type="ECO:0008006" key="6">
    <source>
        <dbReference type="Google" id="ProtNLM"/>
    </source>
</evidence>
<evidence type="ECO:0000313" key="4">
    <source>
        <dbReference type="EMBL" id="MBA0810771.1"/>
    </source>
</evidence>
<feature type="domain" description="DUF4283" evidence="2">
    <location>
        <begin position="36"/>
        <end position="76"/>
    </location>
</feature>
<feature type="region of interest" description="Disordered" evidence="1">
    <location>
        <begin position="226"/>
        <end position="246"/>
    </location>
</feature>
<feature type="domain" description="Zinc knuckle CX2CX4HX4C" evidence="3">
    <location>
        <begin position="140"/>
        <end position="187"/>
    </location>
</feature>
<dbReference type="Proteomes" id="UP000593560">
    <property type="component" value="Unassembled WGS sequence"/>
</dbReference>
<evidence type="ECO:0000259" key="2">
    <source>
        <dbReference type="Pfam" id="PF14111"/>
    </source>
</evidence>
<organism evidence="4 5">
    <name type="scientific">Gossypium harknessii</name>
    <dbReference type="NCBI Taxonomy" id="34285"/>
    <lineage>
        <taxon>Eukaryota</taxon>
        <taxon>Viridiplantae</taxon>
        <taxon>Streptophyta</taxon>
        <taxon>Embryophyta</taxon>
        <taxon>Tracheophyta</taxon>
        <taxon>Spermatophyta</taxon>
        <taxon>Magnoliopsida</taxon>
        <taxon>eudicotyledons</taxon>
        <taxon>Gunneridae</taxon>
        <taxon>Pentapetalae</taxon>
        <taxon>rosids</taxon>
        <taxon>malvids</taxon>
        <taxon>Malvales</taxon>
        <taxon>Malvaceae</taxon>
        <taxon>Malvoideae</taxon>
        <taxon>Gossypium</taxon>
    </lineage>
</organism>
<reference evidence="4 5" key="1">
    <citation type="journal article" date="2019" name="Genome Biol. Evol.">
        <title>Insights into the evolution of the New World diploid cottons (Gossypium, subgenus Houzingenia) based on genome sequencing.</title>
        <authorList>
            <person name="Grover C.E."/>
            <person name="Arick M.A. 2nd"/>
            <person name="Thrash A."/>
            <person name="Conover J.L."/>
            <person name="Sanders W.S."/>
            <person name="Peterson D.G."/>
            <person name="Frelichowski J.E."/>
            <person name="Scheffler J.A."/>
            <person name="Scheffler B.E."/>
            <person name="Wendel J.F."/>
        </authorList>
    </citation>
    <scope>NUCLEOTIDE SEQUENCE [LARGE SCALE GENOMIC DNA]</scope>
    <source>
        <strain evidence="4">0</strain>
        <tissue evidence="4">Leaf</tissue>
    </source>
</reference>
<dbReference type="Pfam" id="PF14111">
    <property type="entry name" value="DUF4283"/>
    <property type="match status" value="1"/>
</dbReference>
<evidence type="ECO:0000259" key="3">
    <source>
        <dbReference type="Pfam" id="PF14392"/>
    </source>
</evidence>
<dbReference type="InterPro" id="IPR025558">
    <property type="entry name" value="DUF4283"/>
</dbReference>
<feature type="compositionally biased region" description="Polar residues" evidence="1">
    <location>
        <begin position="230"/>
        <end position="239"/>
    </location>
</feature>
<dbReference type="Pfam" id="PF14392">
    <property type="entry name" value="zf-CCHC_4"/>
    <property type="match status" value="1"/>
</dbReference>
<dbReference type="OrthoDB" id="1433777at2759"/>
<keyword evidence="5" id="KW-1185">Reference proteome</keyword>
<dbReference type="InterPro" id="IPR040256">
    <property type="entry name" value="At4g02000-like"/>
</dbReference>
<dbReference type="EMBL" id="JABFAD010000010">
    <property type="protein sequence ID" value="MBA0810771.1"/>
    <property type="molecule type" value="Genomic_DNA"/>
</dbReference>
<gene>
    <name evidence="4" type="ORF">Gohar_002730</name>
</gene>
<evidence type="ECO:0000313" key="5">
    <source>
        <dbReference type="Proteomes" id="UP000593560"/>
    </source>
</evidence>
<sequence length="276" mass="31773">MEDDLADLSLDDGEDEILVVKNDPKSQSEVTNLYLILDIGDKRFLFPFFHRMDLERIINGAPWTFKNHLLVFHRLEVGEDLVNVPLTLVNFWVQVRKLLMGVFSVMIGRQLGDFIGNFLEYNSKSLNKGVRNFLRIRVRLDVWRPLKRKTQIMVASGGCTYVSFKFEKLNLFCFYYGRLGHSDSFCQIRMSKGEESFDMDWDLMICAPSRHVATMSSVWLVEDGDGEGSGSNMRQSNVGSRREGDRRGFRMNLDPVLGVNLVGDENNFFEDKGKET</sequence>
<dbReference type="InterPro" id="IPR025836">
    <property type="entry name" value="Zn_knuckle_CX2CX4HX4C"/>
</dbReference>
<proteinExistence type="predicted"/>
<accession>A0A7J9HLR7</accession>
<dbReference type="AlphaFoldDB" id="A0A7J9HLR7"/>
<evidence type="ECO:0000256" key="1">
    <source>
        <dbReference type="SAM" id="MobiDB-lite"/>
    </source>
</evidence>
<dbReference type="PANTHER" id="PTHR31286">
    <property type="entry name" value="GLYCINE-RICH CELL WALL STRUCTURAL PROTEIN 1.8-LIKE"/>
    <property type="match status" value="1"/>
</dbReference>
<protein>
    <recommendedName>
        <fullName evidence="6">DUF4283 domain-containing protein</fullName>
    </recommendedName>
</protein>
<name>A0A7J9HLR7_9ROSI</name>
<dbReference type="PANTHER" id="PTHR31286:SF153">
    <property type="entry name" value="DUF4283 DOMAIN PROTEIN"/>
    <property type="match status" value="1"/>
</dbReference>